<dbReference type="GO" id="GO:0015813">
    <property type="term" value="P:L-glutamate transmembrane transport"/>
    <property type="evidence" value="ECO:0007669"/>
    <property type="project" value="InterPro"/>
</dbReference>
<comment type="caution">
    <text evidence="3">The sequence shown here is derived from an EMBL/GenBank/DDBJ whole genome shotgun (WGS) entry which is preliminary data.</text>
</comment>
<feature type="transmembrane region" description="Helical" evidence="2">
    <location>
        <begin position="276"/>
        <end position="293"/>
    </location>
</feature>
<proteinExistence type="predicted"/>
<sequence>MYESLNDAQWVGLSLVFVGMALIGGMLLRHAVPWLSAFYIPASVLAGFLLLLTGPQVLGALSGGWSLLPHQVLGVLAVLPRLMINVVFAGIMIGKTLPSMRRIWSTAAPHVYLGSILSFGQFAIGGLVVALLLTPVFGLPDAAGSIIEMSFAGGHGTIAGMRGLLDDAGAVEVADIGLGLATISMLTGVISGTLLVNWAVRNPRVDVARQHTDRRSTASRLSDVPPNEGDSVEDPGLGALSRAAGAIAIAIFLGFLILSGLRAVAGAFGSDLFDRFPLFPFTVIGGFIVQMVLTRTRREKFIERRTVNDFTGLSLDILIASAIGTLSLATIGANIPAIAILTALSLTWSVIALLWLGPRLFADQWFTRGIADYGQSQCTVATGRGGAWKAEGNKCVDDGVAAVSSGGGVVGAHLQKASDLAGALGEELHPRQHRAQSGGDGQDMMVASAQVGAFMSEDCGQFGAIEGVERAAGHDDGVGSPSKAIHPALSAVDDQGASRPRQGVTGGDPGGADVVSTAPMRTAYCEHHAAAQNHDRQGAHRGQR</sequence>
<dbReference type="Pfam" id="PF03616">
    <property type="entry name" value="Glt_symporter"/>
    <property type="match status" value="1"/>
</dbReference>
<dbReference type="InterPro" id="IPR004445">
    <property type="entry name" value="GltS"/>
</dbReference>
<accession>A0A0J6VUQ7</accession>
<keyword evidence="2" id="KW-1133">Transmembrane helix</keyword>
<dbReference type="PANTHER" id="PTHR36178">
    <property type="entry name" value="SLR0625 PROTEIN"/>
    <property type="match status" value="1"/>
</dbReference>
<keyword evidence="2" id="KW-0812">Transmembrane</keyword>
<feature type="transmembrane region" description="Helical" evidence="2">
    <location>
        <begin position="176"/>
        <end position="200"/>
    </location>
</feature>
<feature type="transmembrane region" description="Helical" evidence="2">
    <location>
        <begin position="35"/>
        <end position="52"/>
    </location>
</feature>
<dbReference type="GO" id="GO:0016020">
    <property type="term" value="C:membrane"/>
    <property type="evidence" value="ECO:0007669"/>
    <property type="project" value="InterPro"/>
</dbReference>
<dbReference type="PANTHER" id="PTHR36178:SF1">
    <property type="entry name" value="SODIUM_GLUTAMATE SYMPORTER"/>
    <property type="match status" value="1"/>
</dbReference>
<feature type="region of interest" description="Disordered" evidence="1">
    <location>
        <begin position="491"/>
        <end position="520"/>
    </location>
</feature>
<reference evidence="3 4" key="1">
    <citation type="journal article" date="2015" name="Genome Biol. Evol.">
        <title>Characterization of Three Mycobacterium spp. with Potential Use in Bioremediation by Genome Sequencing and Comparative Genomics.</title>
        <authorList>
            <person name="Das S."/>
            <person name="Pettersson B.M."/>
            <person name="Behra P.R."/>
            <person name="Ramesh M."/>
            <person name="Dasgupta S."/>
            <person name="Bhattacharya A."/>
            <person name="Kirsebom L.A."/>
        </authorList>
    </citation>
    <scope>NUCLEOTIDE SEQUENCE [LARGE SCALE GENOMIC DNA]</scope>
    <source>
        <strain evidence="3 4">DSM 43826</strain>
    </source>
</reference>
<protein>
    <submittedName>
        <fullName evidence="3">Sodium/glutamate symporter</fullName>
    </submittedName>
</protein>
<feature type="region of interest" description="Disordered" evidence="1">
    <location>
        <begin position="209"/>
        <end position="233"/>
    </location>
</feature>
<dbReference type="Proteomes" id="UP000036513">
    <property type="component" value="Unassembled WGS sequence"/>
</dbReference>
<organism evidence="3 4">
    <name type="scientific">Mycolicibacterium chlorophenolicum</name>
    <dbReference type="NCBI Taxonomy" id="37916"/>
    <lineage>
        <taxon>Bacteria</taxon>
        <taxon>Bacillati</taxon>
        <taxon>Actinomycetota</taxon>
        <taxon>Actinomycetes</taxon>
        <taxon>Mycobacteriales</taxon>
        <taxon>Mycobacteriaceae</taxon>
        <taxon>Mycolicibacterium</taxon>
    </lineage>
</organism>
<dbReference type="GO" id="GO:0015501">
    <property type="term" value="F:glutamate:sodium symporter activity"/>
    <property type="evidence" value="ECO:0007669"/>
    <property type="project" value="InterPro"/>
</dbReference>
<keyword evidence="2" id="KW-0472">Membrane</keyword>
<evidence type="ECO:0000256" key="2">
    <source>
        <dbReference type="SAM" id="Phobius"/>
    </source>
</evidence>
<evidence type="ECO:0000313" key="3">
    <source>
        <dbReference type="EMBL" id="KMO74745.1"/>
    </source>
</evidence>
<feature type="transmembrane region" description="Helical" evidence="2">
    <location>
        <begin position="111"/>
        <end position="133"/>
    </location>
</feature>
<dbReference type="PATRIC" id="fig|37916.4.peg.3630"/>
<dbReference type="STRING" id="37916.MCHLDSM_03694"/>
<dbReference type="AlphaFoldDB" id="A0A0J6VUQ7"/>
<feature type="transmembrane region" description="Helical" evidence="2">
    <location>
        <begin position="337"/>
        <end position="356"/>
    </location>
</feature>
<feature type="transmembrane region" description="Helical" evidence="2">
    <location>
        <begin position="313"/>
        <end position="331"/>
    </location>
</feature>
<evidence type="ECO:0000313" key="4">
    <source>
        <dbReference type="Proteomes" id="UP000036513"/>
    </source>
</evidence>
<name>A0A0J6VUQ7_9MYCO</name>
<feature type="transmembrane region" description="Helical" evidence="2">
    <location>
        <begin position="72"/>
        <end position="91"/>
    </location>
</feature>
<feature type="transmembrane region" description="Helical" evidence="2">
    <location>
        <begin position="243"/>
        <end position="264"/>
    </location>
</feature>
<dbReference type="EMBL" id="JYNL01000032">
    <property type="protein sequence ID" value="KMO74745.1"/>
    <property type="molecule type" value="Genomic_DNA"/>
</dbReference>
<gene>
    <name evidence="3" type="ORF">MCHLDSM_03694</name>
</gene>
<evidence type="ECO:0000256" key="1">
    <source>
        <dbReference type="SAM" id="MobiDB-lite"/>
    </source>
</evidence>
<keyword evidence="4" id="KW-1185">Reference proteome</keyword>
<feature type="transmembrane region" description="Helical" evidence="2">
    <location>
        <begin position="12"/>
        <end position="28"/>
    </location>
</feature>